<evidence type="ECO:0000313" key="2">
    <source>
        <dbReference type="Proteomes" id="UP001465153"/>
    </source>
</evidence>
<dbReference type="NCBIfam" id="TIGR03011">
    <property type="entry name" value="sulf_tusB_dsrH"/>
    <property type="match status" value="1"/>
</dbReference>
<evidence type="ECO:0000313" key="1">
    <source>
        <dbReference type="EMBL" id="GAA6168182.1"/>
    </source>
</evidence>
<proteinExistence type="predicted"/>
<protein>
    <recommendedName>
        <fullName evidence="3">Sulfurtransferase complex subunit TusB</fullName>
    </recommendedName>
</protein>
<dbReference type="Gene3D" id="3.40.1260.10">
    <property type="entry name" value="DsrEFH-like"/>
    <property type="match status" value="1"/>
</dbReference>
<keyword evidence="2" id="KW-1185">Reference proteome</keyword>
<dbReference type="Pfam" id="PF04077">
    <property type="entry name" value="DsrH"/>
    <property type="match status" value="1"/>
</dbReference>
<name>A0ABQ0A9C1_9GAMM</name>
<dbReference type="Proteomes" id="UP001465153">
    <property type="component" value="Unassembled WGS sequence"/>
</dbReference>
<comment type="caution">
    <text evidence="1">The sequence shown here is derived from an EMBL/GenBank/DDBJ whole genome shotgun (WGS) entry which is preliminary data.</text>
</comment>
<dbReference type="PANTHER" id="PTHR37526">
    <property type="entry name" value="PROTEIN TUSB"/>
    <property type="match status" value="1"/>
</dbReference>
<accession>A0ABQ0A9C1</accession>
<dbReference type="EMBL" id="BAABWN010000006">
    <property type="protein sequence ID" value="GAA6168182.1"/>
    <property type="molecule type" value="Genomic_DNA"/>
</dbReference>
<dbReference type="PANTHER" id="PTHR37526:SF1">
    <property type="entry name" value="PROTEIN TUSB"/>
    <property type="match status" value="1"/>
</dbReference>
<dbReference type="RefSeq" id="WP_353302856.1">
    <property type="nucleotide sequence ID" value="NZ_BAABWN010000006.1"/>
</dbReference>
<reference evidence="1 2" key="1">
    <citation type="submission" date="2024-04" db="EMBL/GenBank/DDBJ databases">
        <title>Draft genome sequence of Sessilibacter corallicola NBRC 116591.</title>
        <authorList>
            <person name="Miyakawa T."/>
            <person name="Kusuya Y."/>
            <person name="Miura T."/>
        </authorList>
    </citation>
    <scope>NUCLEOTIDE SEQUENCE [LARGE SCALE GENOMIC DNA]</scope>
    <source>
        <strain evidence="1 2">KU-00831-HH</strain>
    </source>
</reference>
<gene>
    <name evidence="1" type="ORF">NBRC116591_19930</name>
</gene>
<evidence type="ECO:0008006" key="3">
    <source>
        <dbReference type="Google" id="ProtNLM"/>
    </source>
</evidence>
<sequence length="97" mass="10777">MILHIVSTSPFNSSHLVDCLNVITESDALLLIGDGVYGLTNAHLANIEDKSIKEVFAIKDDCLARALDTTPTPCVLSIDFHQMVEIVERYPLCQSWF</sequence>
<dbReference type="SUPFAM" id="SSF75169">
    <property type="entry name" value="DsrEFH-like"/>
    <property type="match status" value="1"/>
</dbReference>
<organism evidence="1 2">
    <name type="scientific">Sessilibacter corallicola</name>
    <dbReference type="NCBI Taxonomy" id="2904075"/>
    <lineage>
        <taxon>Bacteria</taxon>
        <taxon>Pseudomonadati</taxon>
        <taxon>Pseudomonadota</taxon>
        <taxon>Gammaproteobacteria</taxon>
        <taxon>Cellvibrionales</taxon>
        <taxon>Cellvibrionaceae</taxon>
        <taxon>Sessilibacter</taxon>
    </lineage>
</organism>
<dbReference type="InterPro" id="IPR007215">
    <property type="entry name" value="Sulphur_relay_TusB/DsrH"/>
</dbReference>
<dbReference type="InterPro" id="IPR027396">
    <property type="entry name" value="DsrEFH-like"/>
</dbReference>